<protein>
    <submittedName>
        <fullName evidence="1">LSU ribosomal protein L32p @ LSU ribosomal protein L32p, zinc-dependent</fullName>
    </submittedName>
</protein>
<sequence>GCPKTQSIQDAAAHAQGIPPLACAANEQVLAMRQYAAVAHRLRILRILQGPPGPYDRRRL</sequence>
<evidence type="ECO:0000313" key="1">
    <source>
        <dbReference type="EMBL" id="CAA9251867.1"/>
    </source>
</evidence>
<reference evidence="1" key="1">
    <citation type="submission" date="2020-02" db="EMBL/GenBank/DDBJ databases">
        <authorList>
            <person name="Meier V. D."/>
        </authorList>
    </citation>
    <scope>NUCLEOTIDE SEQUENCE</scope>
    <source>
        <strain evidence="1">AVDCRST_MAG42</strain>
    </source>
</reference>
<dbReference type="EMBL" id="CADCTA010000081">
    <property type="protein sequence ID" value="CAA9251867.1"/>
    <property type="molecule type" value="Genomic_DNA"/>
</dbReference>
<name>A0A6J4IJ80_9BACT</name>
<keyword evidence="1" id="KW-0689">Ribosomal protein</keyword>
<feature type="non-terminal residue" evidence="1">
    <location>
        <position position="60"/>
    </location>
</feature>
<gene>
    <name evidence="1" type="ORF">AVDCRST_MAG42-2276</name>
</gene>
<keyword evidence="1" id="KW-0687">Ribonucleoprotein</keyword>
<organism evidence="1">
    <name type="scientific">uncultured Chthoniobacterales bacterium</name>
    <dbReference type="NCBI Taxonomy" id="1836801"/>
    <lineage>
        <taxon>Bacteria</taxon>
        <taxon>Pseudomonadati</taxon>
        <taxon>Verrucomicrobiota</taxon>
        <taxon>Spartobacteria</taxon>
        <taxon>Chthoniobacterales</taxon>
        <taxon>environmental samples</taxon>
    </lineage>
</organism>
<proteinExistence type="predicted"/>
<dbReference type="GO" id="GO:0005840">
    <property type="term" value="C:ribosome"/>
    <property type="evidence" value="ECO:0007669"/>
    <property type="project" value="UniProtKB-KW"/>
</dbReference>
<feature type="non-terminal residue" evidence="1">
    <location>
        <position position="1"/>
    </location>
</feature>
<accession>A0A6J4IJ80</accession>
<dbReference type="AlphaFoldDB" id="A0A6J4IJ80"/>